<dbReference type="AlphaFoldDB" id="A0A0A2N623"/>
<keyword evidence="4 8" id="KW-0547">Nucleotide-binding</keyword>
<keyword evidence="6 8" id="KW-0067">ATP-binding</keyword>
<dbReference type="Gene3D" id="3.30.200.20">
    <property type="entry name" value="Phosphorylase Kinase, domain 1"/>
    <property type="match status" value="1"/>
</dbReference>
<dbReference type="InterPro" id="IPR001636">
    <property type="entry name" value="SAICAR_synth"/>
</dbReference>
<comment type="catalytic activity">
    <reaction evidence="7 8">
        <text>5-amino-1-(5-phospho-D-ribosyl)imidazole-4-carboxylate + L-aspartate + ATP = (2S)-2-[5-amino-1-(5-phospho-beta-D-ribosyl)imidazole-4-carboxamido]succinate + ADP + phosphate + 2 H(+)</text>
        <dbReference type="Rhea" id="RHEA:22628"/>
        <dbReference type="ChEBI" id="CHEBI:15378"/>
        <dbReference type="ChEBI" id="CHEBI:29991"/>
        <dbReference type="ChEBI" id="CHEBI:30616"/>
        <dbReference type="ChEBI" id="CHEBI:43474"/>
        <dbReference type="ChEBI" id="CHEBI:58443"/>
        <dbReference type="ChEBI" id="CHEBI:77657"/>
        <dbReference type="ChEBI" id="CHEBI:456216"/>
        <dbReference type="EC" id="6.3.2.6"/>
    </reaction>
</comment>
<dbReference type="HAMAP" id="MF_00137">
    <property type="entry name" value="SAICAR_synth"/>
    <property type="match status" value="1"/>
</dbReference>
<dbReference type="PROSITE" id="PS01058">
    <property type="entry name" value="SAICAR_SYNTHETASE_2"/>
    <property type="match status" value="1"/>
</dbReference>
<evidence type="ECO:0000256" key="5">
    <source>
        <dbReference type="ARBA" id="ARBA00022755"/>
    </source>
</evidence>
<dbReference type="FunFam" id="3.30.470.20:FF:000015">
    <property type="entry name" value="Phosphoribosylaminoimidazole-succinocarboxamide synthase"/>
    <property type="match status" value="1"/>
</dbReference>
<dbReference type="InterPro" id="IPR018236">
    <property type="entry name" value="SAICAR_synthetase_CS"/>
</dbReference>
<reference evidence="10 12" key="1">
    <citation type="submission" date="2018-05" db="EMBL/GenBank/DDBJ databases">
        <title>Genome Sequence of an Efficient Indole-Degrading Bacterium, Alcaligenes sp.YBY.</title>
        <authorList>
            <person name="Yang B."/>
        </authorList>
    </citation>
    <scope>NUCLEOTIDE SEQUENCE [LARGE SCALE GENOMIC DNA]</scope>
    <source>
        <strain evidence="10 12">YBY</strain>
    </source>
</reference>
<dbReference type="EMBL" id="QEXO01000002">
    <property type="protein sequence ID" value="PWE14649.1"/>
    <property type="molecule type" value="Genomic_DNA"/>
</dbReference>
<dbReference type="UniPathway" id="UPA00074">
    <property type="reaction ID" value="UER00131"/>
</dbReference>
<evidence type="ECO:0000256" key="4">
    <source>
        <dbReference type="ARBA" id="ARBA00022741"/>
    </source>
</evidence>
<reference evidence="10 12" key="2">
    <citation type="submission" date="2018-05" db="EMBL/GenBank/DDBJ databases">
        <authorList>
            <person name="Lanie J.A."/>
            <person name="Ng W.-L."/>
            <person name="Kazmierczak K.M."/>
            <person name="Andrzejewski T.M."/>
            <person name="Davidsen T.M."/>
            <person name="Wayne K.J."/>
            <person name="Tettelin H."/>
            <person name="Glass J.I."/>
            <person name="Rusch D."/>
            <person name="Podicherti R."/>
            <person name="Tsui H.-C.T."/>
            <person name="Winkler M.E."/>
        </authorList>
    </citation>
    <scope>NUCLEOTIDE SEQUENCE [LARGE SCALE GENOMIC DNA]</scope>
    <source>
        <strain evidence="10 12">YBY</strain>
    </source>
</reference>
<evidence type="ECO:0000259" key="9">
    <source>
        <dbReference type="Pfam" id="PF01259"/>
    </source>
</evidence>
<dbReference type="GO" id="GO:0005524">
    <property type="term" value="F:ATP binding"/>
    <property type="evidence" value="ECO:0007669"/>
    <property type="project" value="UniProtKB-KW"/>
</dbReference>
<evidence type="ECO:0000313" key="11">
    <source>
        <dbReference type="EMBL" id="UPL20734.1"/>
    </source>
</evidence>
<keyword evidence="3 8" id="KW-0436">Ligase</keyword>
<dbReference type="GO" id="GO:0004639">
    <property type="term" value="F:phosphoribosylaminoimidazolesuccinocarboxamide synthase activity"/>
    <property type="evidence" value="ECO:0007669"/>
    <property type="project" value="UniProtKB-UniRule"/>
</dbReference>
<dbReference type="RefSeq" id="WP_009455127.1">
    <property type="nucleotide sequence ID" value="NZ_CAXOJJ010000031.1"/>
</dbReference>
<dbReference type="Pfam" id="PF01259">
    <property type="entry name" value="SAICAR_synt"/>
    <property type="match status" value="1"/>
</dbReference>
<reference evidence="11" key="3">
    <citation type="submission" date="2022-04" db="EMBL/GenBank/DDBJ databases">
        <title>Genomic mining of Alcaligenes faecalis D334 producing ectoin and derivatives.</title>
        <authorList>
            <person name="Doan V.T."/>
            <person name="Quach N.T."/>
            <person name="Vu T.-H.-N."/>
            <person name="Phi Q.-T."/>
        </authorList>
    </citation>
    <scope>NUCLEOTIDE SEQUENCE</scope>
    <source>
        <strain evidence="11">D334</strain>
    </source>
</reference>
<comment type="similarity">
    <text evidence="2 8">Belongs to the SAICAR synthetase family.</text>
</comment>
<evidence type="ECO:0000313" key="13">
    <source>
        <dbReference type="Proteomes" id="UP000830925"/>
    </source>
</evidence>
<dbReference type="Proteomes" id="UP000245216">
    <property type="component" value="Unassembled WGS sequence"/>
</dbReference>
<evidence type="ECO:0000313" key="10">
    <source>
        <dbReference type="EMBL" id="PWE14649.1"/>
    </source>
</evidence>
<evidence type="ECO:0000256" key="7">
    <source>
        <dbReference type="ARBA" id="ARBA00048475"/>
    </source>
</evidence>
<dbReference type="KEGG" id="afa:UZ73_06925"/>
<keyword evidence="5 8" id="KW-0658">Purine biosynthesis</keyword>
<organism evidence="11 13">
    <name type="scientific">Alcaligenes faecalis</name>
    <dbReference type="NCBI Taxonomy" id="511"/>
    <lineage>
        <taxon>Bacteria</taxon>
        <taxon>Pseudomonadati</taxon>
        <taxon>Pseudomonadota</taxon>
        <taxon>Betaproteobacteria</taxon>
        <taxon>Burkholderiales</taxon>
        <taxon>Alcaligenaceae</taxon>
        <taxon>Alcaligenes</taxon>
    </lineage>
</organism>
<dbReference type="eggNOG" id="COG0152">
    <property type="taxonomic scope" value="Bacteria"/>
</dbReference>
<dbReference type="GO" id="GO:0005737">
    <property type="term" value="C:cytoplasm"/>
    <property type="evidence" value="ECO:0007669"/>
    <property type="project" value="TreeGrafter"/>
</dbReference>
<evidence type="ECO:0000256" key="1">
    <source>
        <dbReference type="ARBA" id="ARBA00004672"/>
    </source>
</evidence>
<evidence type="ECO:0000313" key="12">
    <source>
        <dbReference type="Proteomes" id="UP000245216"/>
    </source>
</evidence>
<feature type="domain" description="SAICAR synthetase/ADE2 N-terminal" evidence="9">
    <location>
        <begin position="16"/>
        <end position="268"/>
    </location>
</feature>
<dbReference type="GO" id="GO:0006189">
    <property type="term" value="P:'de novo' IMP biosynthetic process"/>
    <property type="evidence" value="ECO:0007669"/>
    <property type="project" value="UniProtKB-UniRule"/>
</dbReference>
<comment type="pathway">
    <text evidence="1 8">Purine metabolism; IMP biosynthesis via de novo pathway; 5-amino-1-(5-phospho-D-ribosyl)imidazole-4-carboxamide from 5-amino-1-(5-phospho-D-ribosyl)imidazole-4-carboxylate: step 1/2.</text>
</comment>
<accession>A0A0A2N623</accession>
<gene>
    <name evidence="8" type="primary">purC</name>
    <name evidence="10" type="ORF">DF183_08015</name>
    <name evidence="11" type="ORF">MXF72_15200</name>
</gene>
<evidence type="ECO:0000256" key="8">
    <source>
        <dbReference type="HAMAP-Rule" id="MF_00137"/>
    </source>
</evidence>
<dbReference type="NCBIfam" id="TIGR00081">
    <property type="entry name" value="purC"/>
    <property type="match status" value="1"/>
</dbReference>
<protein>
    <recommendedName>
        <fullName evidence="8">Phosphoribosylaminoimidazole-succinocarboxamide synthase</fullName>
        <ecNumber evidence="8">6.3.2.6</ecNumber>
    </recommendedName>
    <alternativeName>
        <fullName evidence="8">SAICAR synthetase</fullName>
    </alternativeName>
</protein>
<dbReference type="EC" id="6.3.2.6" evidence="8"/>
<evidence type="ECO:0000256" key="6">
    <source>
        <dbReference type="ARBA" id="ARBA00022840"/>
    </source>
</evidence>
<dbReference type="SUPFAM" id="SSF56104">
    <property type="entry name" value="SAICAR synthase-like"/>
    <property type="match status" value="1"/>
</dbReference>
<proteinExistence type="inferred from homology"/>
<dbReference type="OrthoDB" id="9801549at2"/>
<dbReference type="InterPro" id="IPR028923">
    <property type="entry name" value="SAICAR_synt/ADE2_N"/>
</dbReference>
<dbReference type="NCBIfam" id="NF010568">
    <property type="entry name" value="PRK13961.1"/>
    <property type="match status" value="1"/>
</dbReference>
<dbReference type="Gene3D" id="3.30.470.20">
    <property type="entry name" value="ATP-grasp fold, B domain"/>
    <property type="match status" value="1"/>
</dbReference>
<dbReference type="GeneID" id="96774571"/>
<accession>A0A0M7BT57</accession>
<dbReference type="EMBL" id="CP095873">
    <property type="protein sequence ID" value="UPL20734.1"/>
    <property type="molecule type" value="Genomic_DNA"/>
</dbReference>
<dbReference type="CDD" id="cd01414">
    <property type="entry name" value="SAICAR_synt_Sc"/>
    <property type="match status" value="1"/>
</dbReference>
<evidence type="ECO:0000256" key="2">
    <source>
        <dbReference type="ARBA" id="ARBA00010190"/>
    </source>
</evidence>
<dbReference type="STRING" id="511.UZ73_06925"/>
<dbReference type="PANTHER" id="PTHR43700">
    <property type="entry name" value="PHOSPHORIBOSYLAMINOIMIDAZOLE-SUCCINOCARBOXAMIDE SYNTHASE"/>
    <property type="match status" value="1"/>
</dbReference>
<sequence>MQEPLHQSSLSSLPLLARGKVRDMYAVGEDKLLIVASDRISAFDVILDDPIPGKGAVLTQMTEFWLNKLAHIIPNHTTGVNPVDVVAPEERAQVEGRSMVVKRLKPIMVEAVARGYLIGSGWKDYQATGAVCGITLPAGLKQAAKLPHVLFTPAAKAEMGSHDENVDFAHVVKEVGQELAEQIRDVTLRLYTEAADYAASRGILIADTKFEFGLDDQGQLHLMDEVLTPDSSRFWPADSYAEGISPPSYDKQFVRDWLETQVWDKTPPAPRLPAEVAERTADKYREALERLTA</sequence>
<dbReference type="PANTHER" id="PTHR43700:SF1">
    <property type="entry name" value="PHOSPHORIBOSYLAMINOIMIDAZOLE-SUCCINOCARBOXAMIDE SYNTHASE"/>
    <property type="match status" value="1"/>
</dbReference>
<evidence type="ECO:0000256" key="3">
    <source>
        <dbReference type="ARBA" id="ARBA00022598"/>
    </source>
</evidence>
<dbReference type="Proteomes" id="UP000830925">
    <property type="component" value="Chromosome"/>
</dbReference>
<name>A0A0A2N623_ALCFA</name>